<evidence type="ECO:0000256" key="5">
    <source>
        <dbReference type="ARBA" id="ARBA00022490"/>
    </source>
</evidence>
<evidence type="ECO:0000256" key="6">
    <source>
        <dbReference type="ARBA" id="ARBA00022574"/>
    </source>
</evidence>
<dbReference type="AlphaFoldDB" id="A0A6G3MDT5"/>
<dbReference type="EMBL" id="GHBP01000152">
    <property type="protein sequence ID" value="NDJ92159.1"/>
    <property type="molecule type" value="Transcribed_RNA"/>
</dbReference>
<keyword evidence="7" id="KW-0677">Repeat</keyword>
<evidence type="ECO:0000259" key="13">
    <source>
        <dbReference type="Pfam" id="PF23953"/>
    </source>
</evidence>
<keyword evidence="4" id="KW-0813">Transport</keyword>
<evidence type="ECO:0000256" key="8">
    <source>
        <dbReference type="ARBA" id="ARBA00022892"/>
    </source>
</evidence>
<sequence length="285" mass="32983">MFTNKSNRLCYIIGDQVFTMKHIDKKYFIIGHAHFNNRLFLADNENNVISYKIETKLIEYEIAIIKKEYQLANELLPSIPCNLLGHLALFLENQDLLDLALELTSDLDHKFDLALRLNKLNLAQEIAENLDNTNKWKELGRKSSALCRFDISLECYRKIKDVPALLFLSYVLNSSEILDETLQYAIAQKNINVAFLIYYVTGRVNDAINLLKTSDMEAEAAIMAYSYAPELLENTFDHWQENLGKINPKYAQKLAHPIKYPNLFPHQYSSNLVQEIMDINLNDVQ</sequence>
<name>A0A6G3MDT5_HENSL</name>
<evidence type="ECO:0000256" key="10">
    <source>
        <dbReference type="ARBA" id="ARBA00023034"/>
    </source>
</evidence>
<keyword evidence="11" id="KW-0472">Membrane</keyword>
<evidence type="ECO:0000256" key="12">
    <source>
        <dbReference type="ARBA" id="ARBA00023329"/>
    </source>
</evidence>
<evidence type="ECO:0000256" key="4">
    <source>
        <dbReference type="ARBA" id="ARBA00022448"/>
    </source>
</evidence>
<evidence type="ECO:0000256" key="9">
    <source>
        <dbReference type="ARBA" id="ARBA00022927"/>
    </source>
</evidence>
<dbReference type="FunFam" id="1.25.40.470:FF:000001">
    <property type="entry name" value="Coatomer subunit beta"/>
    <property type="match status" value="1"/>
</dbReference>
<keyword evidence="9" id="KW-0653">Protein transport</keyword>
<dbReference type="Gene3D" id="1.25.40.470">
    <property type="match status" value="1"/>
</dbReference>
<evidence type="ECO:0000256" key="1">
    <source>
        <dbReference type="ARBA" id="ARBA00004255"/>
    </source>
</evidence>
<reference evidence="14" key="1">
    <citation type="submission" date="2018-11" db="EMBL/GenBank/DDBJ databases">
        <title>Henneguya salminicola genome and transcriptome.</title>
        <authorList>
            <person name="Yahalomi D."/>
            <person name="Atkinson S.D."/>
            <person name="Neuhof M."/>
            <person name="Chang E.S."/>
            <person name="Philippe H."/>
            <person name="Cartwright P."/>
            <person name="Bartholomew J.L."/>
            <person name="Huchon D."/>
        </authorList>
    </citation>
    <scope>NUCLEOTIDE SEQUENCE</scope>
    <source>
        <strain evidence="14">Hz1</strain>
        <tissue evidence="14">Whole</tissue>
    </source>
</reference>
<protein>
    <submittedName>
        <fullName evidence="14">Coatomer subunit beta' (Trinotate prediction)</fullName>
    </submittedName>
</protein>
<keyword evidence="8" id="KW-0931">ER-Golgi transport</keyword>
<organism evidence="14">
    <name type="scientific">Henneguya salminicola</name>
    <name type="common">Myxosporean</name>
    <dbReference type="NCBI Taxonomy" id="69463"/>
    <lineage>
        <taxon>Eukaryota</taxon>
        <taxon>Metazoa</taxon>
        <taxon>Cnidaria</taxon>
        <taxon>Myxozoa</taxon>
        <taxon>Myxosporea</taxon>
        <taxon>Bivalvulida</taxon>
        <taxon>Platysporina</taxon>
        <taxon>Myxobolidae</taxon>
        <taxon>Henneguya</taxon>
    </lineage>
</organism>
<evidence type="ECO:0000256" key="2">
    <source>
        <dbReference type="ARBA" id="ARBA00004347"/>
    </source>
</evidence>
<keyword evidence="10" id="KW-0333">Golgi apparatus</keyword>
<keyword evidence="12" id="KW-0968">Cytoplasmic vesicle</keyword>
<evidence type="ECO:0000256" key="11">
    <source>
        <dbReference type="ARBA" id="ARBA00023136"/>
    </source>
</evidence>
<dbReference type="GO" id="GO:0000139">
    <property type="term" value="C:Golgi membrane"/>
    <property type="evidence" value="ECO:0007669"/>
    <property type="project" value="UniProtKB-SubCell"/>
</dbReference>
<dbReference type="Pfam" id="PF23953">
    <property type="entry name" value="TPR_COPA_B"/>
    <property type="match status" value="1"/>
</dbReference>
<dbReference type="GO" id="GO:0015031">
    <property type="term" value="P:protein transport"/>
    <property type="evidence" value="ECO:0007669"/>
    <property type="project" value="UniProtKB-KW"/>
</dbReference>
<evidence type="ECO:0000313" key="14">
    <source>
        <dbReference type="EMBL" id="NDJ92159.1"/>
    </source>
</evidence>
<comment type="similarity">
    <text evidence="3">Belongs to the WD repeat COPB2 family.</text>
</comment>
<keyword evidence="6" id="KW-0853">WD repeat</keyword>
<dbReference type="GO" id="GO:0030663">
    <property type="term" value="C:COPI-coated vesicle membrane"/>
    <property type="evidence" value="ECO:0007669"/>
    <property type="project" value="UniProtKB-SubCell"/>
</dbReference>
<accession>A0A6G3MDT5</accession>
<feature type="domain" description="COPA/B TPR" evidence="13">
    <location>
        <begin position="60"/>
        <end position="240"/>
    </location>
</feature>
<dbReference type="InterPro" id="IPR056176">
    <property type="entry name" value="TPR_COPA_B"/>
</dbReference>
<evidence type="ECO:0000256" key="7">
    <source>
        <dbReference type="ARBA" id="ARBA00022737"/>
    </source>
</evidence>
<keyword evidence="5" id="KW-0963">Cytoplasm</keyword>
<comment type="subcellular location">
    <subcellularLocation>
        <location evidence="2">Cytoplasmic vesicle</location>
        <location evidence="2">COPI-coated vesicle membrane</location>
        <topology evidence="2">Peripheral membrane protein</topology>
        <orientation evidence="2">Cytoplasmic side</orientation>
    </subcellularLocation>
    <subcellularLocation>
        <location evidence="1">Golgi apparatus membrane</location>
        <topology evidence="1">Peripheral membrane protein</topology>
        <orientation evidence="1">Cytoplasmic side</orientation>
    </subcellularLocation>
</comment>
<dbReference type="GO" id="GO:0016192">
    <property type="term" value="P:vesicle-mediated transport"/>
    <property type="evidence" value="ECO:0007669"/>
    <property type="project" value="UniProtKB-KW"/>
</dbReference>
<proteinExistence type="inferred from homology"/>
<evidence type="ECO:0000256" key="3">
    <source>
        <dbReference type="ARBA" id="ARBA00010844"/>
    </source>
</evidence>